<dbReference type="PROSITE" id="PS50893">
    <property type="entry name" value="ABC_TRANSPORTER_2"/>
    <property type="match status" value="1"/>
</dbReference>
<comment type="caution">
    <text evidence="5">The sequence shown here is derived from an EMBL/GenBank/DDBJ whole genome shotgun (WGS) entry which is preliminary data.</text>
</comment>
<proteinExistence type="predicted"/>
<dbReference type="AlphaFoldDB" id="A0A918JMN3"/>
<evidence type="ECO:0000259" key="4">
    <source>
        <dbReference type="PROSITE" id="PS50893"/>
    </source>
</evidence>
<dbReference type="PANTHER" id="PTHR42939:SF1">
    <property type="entry name" value="ABC TRANSPORTER ATP-BINDING PROTEIN ALBC-RELATED"/>
    <property type="match status" value="1"/>
</dbReference>
<organism evidence="5 6">
    <name type="scientific">Alteromonas halophila</name>
    <dbReference type="NCBI Taxonomy" id="516698"/>
    <lineage>
        <taxon>Bacteria</taxon>
        <taxon>Pseudomonadati</taxon>
        <taxon>Pseudomonadota</taxon>
        <taxon>Gammaproteobacteria</taxon>
        <taxon>Alteromonadales</taxon>
        <taxon>Alteromonadaceae</taxon>
        <taxon>Alteromonas/Salinimonas group</taxon>
        <taxon>Alteromonas</taxon>
    </lineage>
</organism>
<dbReference type="InterPro" id="IPR003439">
    <property type="entry name" value="ABC_transporter-like_ATP-bd"/>
</dbReference>
<reference evidence="5" key="1">
    <citation type="journal article" date="2014" name="Int. J. Syst. Evol. Microbiol.">
        <title>Complete genome sequence of Corynebacterium casei LMG S-19264T (=DSM 44701T), isolated from a smear-ripened cheese.</title>
        <authorList>
            <consortium name="US DOE Joint Genome Institute (JGI-PGF)"/>
            <person name="Walter F."/>
            <person name="Albersmeier A."/>
            <person name="Kalinowski J."/>
            <person name="Ruckert C."/>
        </authorList>
    </citation>
    <scope>NUCLEOTIDE SEQUENCE</scope>
    <source>
        <strain evidence="5">KCTC 22164</strain>
    </source>
</reference>
<keyword evidence="1" id="KW-0813">Transport</keyword>
<dbReference type="Gene3D" id="3.40.50.300">
    <property type="entry name" value="P-loop containing nucleotide triphosphate hydrolases"/>
    <property type="match status" value="1"/>
</dbReference>
<dbReference type="GO" id="GO:0016887">
    <property type="term" value="F:ATP hydrolysis activity"/>
    <property type="evidence" value="ECO:0007669"/>
    <property type="project" value="InterPro"/>
</dbReference>
<name>A0A918JMN3_9ALTE</name>
<dbReference type="GO" id="GO:0005524">
    <property type="term" value="F:ATP binding"/>
    <property type="evidence" value="ECO:0007669"/>
    <property type="project" value="UniProtKB-KW"/>
</dbReference>
<dbReference type="PANTHER" id="PTHR42939">
    <property type="entry name" value="ABC TRANSPORTER ATP-BINDING PROTEIN ALBC-RELATED"/>
    <property type="match status" value="1"/>
</dbReference>
<evidence type="ECO:0000256" key="3">
    <source>
        <dbReference type="ARBA" id="ARBA00022840"/>
    </source>
</evidence>
<dbReference type="PROSITE" id="PS00211">
    <property type="entry name" value="ABC_TRANSPORTER_1"/>
    <property type="match status" value="1"/>
</dbReference>
<dbReference type="RefSeq" id="WP_189405340.1">
    <property type="nucleotide sequence ID" value="NZ_BMXP01000003.1"/>
</dbReference>
<evidence type="ECO:0000313" key="6">
    <source>
        <dbReference type="Proteomes" id="UP000631300"/>
    </source>
</evidence>
<dbReference type="EMBL" id="BMXP01000003">
    <property type="protein sequence ID" value="GGW83900.1"/>
    <property type="molecule type" value="Genomic_DNA"/>
</dbReference>
<evidence type="ECO:0000256" key="2">
    <source>
        <dbReference type="ARBA" id="ARBA00022741"/>
    </source>
</evidence>
<dbReference type="InterPro" id="IPR017871">
    <property type="entry name" value="ABC_transporter-like_CS"/>
</dbReference>
<keyword evidence="6" id="KW-1185">Reference proteome</keyword>
<dbReference type="InterPro" id="IPR003593">
    <property type="entry name" value="AAA+_ATPase"/>
</dbReference>
<dbReference type="SMART" id="SM00382">
    <property type="entry name" value="AAA"/>
    <property type="match status" value="1"/>
</dbReference>
<reference evidence="5" key="2">
    <citation type="submission" date="2020-09" db="EMBL/GenBank/DDBJ databases">
        <authorList>
            <person name="Sun Q."/>
            <person name="Kim S."/>
        </authorList>
    </citation>
    <scope>NUCLEOTIDE SEQUENCE</scope>
    <source>
        <strain evidence="5">KCTC 22164</strain>
    </source>
</reference>
<dbReference type="Pfam" id="PF00005">
    <property type="entry name" value="ABC_tran"/>
    <property type="match status" value="1"/>
</dbReference>
<dbReference type="SUPFAM" id="SSF52540">
    <property type="entry name" value="P-loop containing nucleoside triphosphate hydrolases"/>
    <property type="match status" value="1"/>
</dbReference>
<evidence type="ECO:0000313" key="5">
    <source>
        <dbReference type="EMBL" id="GGW83900.1"/>
    </source>
</evidence>
<keyword evidence="2" id="KW-0547">Nucleotide-binding</keyword>
<dbReference type="InterPro" id="IPR051782">
    <property type="entry name" value="ABC_Transporter_VariousFunc"/>
</dbReference>
<protein>
    <recommendedName>
        <fullName evidence="4">ABC transporter domain-containing protein</fullName>
    </recommendedName>
</protein>
<gene>
    <name evidence="5" type="ORF">GCM10007391_16890</name>
</gene>
<dbReference type="Proteomes" id="UP000631300">
    <property type="component" value="Unassembled WGS sequence"/>
</dbReference>
<dbReference type="InterPro" id="IPR027417">
    <property type="entry name" value="P-loop_NTPase"/>
</dbReference>
<feature type="domain" description="ABC transporter" evidence="4">
    <location>
        <begin position="6"/>
        <end position="235"/>
    </location>
</feature>
<sequence length="301" mass="34053">MTGNMLKISGLNKKYGDKHVLKDLSLDVHSSEGSLVGIVGINGAGKSTLLRILAQIDGDYDGQFTLHVNGQDINSKFDVGFLPEERSLPSSGKVVDILKLWLELRGKKGEECKVLIEKWLVKAELEQYRNTKLKSLSKGNKQKLQLACCLMHEPIFIVFDEPFSGLDPGNQELVINLLQERKQKGALIVLSAHQLELVERMCDQTFLMDDGRLEQFDVAHSNPGKLMSVRLHTTSPELDFLKHFESDNNVFSVPENEVTAEQKASLFDAWCRQDIQVYYGKFMNLREHYIHATVIKERSHG</sequence>
<evidence type="ECO:0000256" key="1">
    <source>
        <dbReference type="ARBA" id="ARBA00022448"/>
    </source>
</evidence>
<keyword evidence="3" id="KW-0067">ATP-binding</keyword>
<accession>A0A918JMN3</accession>